<evidence type="ECO:0000313" key="5">
    <source>
        <dbReference type="Proteomes" id="UP000507470"/>
    </source>
</evidence>
<gene>
    <name evidence="4" type="ORF">MCOR_3655</name>
</gene>
<evidence type="ECO:0000256" key="1">
    <source>
        <dbReference type="PROSITE-ProRule" id="PRU00024"/>
    </source>
</evidence>
<accession>A0A6J8A5V2</accession>
<keyword evidence="1" id="KW-0863">Zinc-finger</keyword>
<feature type="coiled-coil region" evidence="2">
    <location>
        <begin position="95"/>
        <end position="122"/>
    </location>
</feature>
<dbReference type="Proteomes" id="UP000507470">
    <property type="component" value="Unassembled WGS sequence"/>
</dbReference>
<keyword evidence="1" id="KW-0479">Metal-binding</keyword>
<dbReference type="AlphaFoldDB" id="A0A6J8A5V2"/>
<protein>
    <recommendedName>
        <fullName evidence="3">B box-type domain-containing protein</fullName>
    </recommendedName>
</protein>
<dbReference type="SUPFAM" id="SSF57845">
    <property type="entry name" value="B-box zinc-binding domain"/>
    <property type="match status" value="1"/>
</dbReference>
<sequence length="363" mass="43052">MDEICCECYQQLVLSPILTFKTCLKCHKSVCIVCDTKHESKKDHSFGIYHFPHLSNFCLKHKRELLQKYCVKCRTAVCSSCYRQWHEGHKTMSFYDVANDSKRNLKKEKDSIHQELKKVIKETEKGQEIYNDFALKLKYIYTDVERIVFDIRQKQAEILNYASYGIHGDIDSFLNEMLSLTVRQRVGYERYRILTKIDKEKDSYKYLSLYHYYQSWLQQCVVIPKADLPQLQALNVKHNKPPVEEVRKLLLNIEIGNKSKQKAKTSDNNEEERTKKLSALNEKDKIIADHRKELQKRGDEMRCMRKAMQFMNANLMRSNISNASMKMKMIESISDYPQVLETIQEFQRNMEDIKHTINKKDML</sequence>
<dbReference type="PROSITE" id="PS50119">
    <property type="entry name" value="ZF_BBOX"/>
    <property type="match status" value="1"/>
</dbReference>
<dbReference type="GO" id="GO:0008270">
    <property type="term" value="F:zinc ion binding"/>
    <property type="evidence" value="ECO:0007669"/>
    <property type="project" value="UniProtKB-KW"/>
</dbReference>
<proteinExistence type="predicted"/>
<dbReference type="InterPro" id="IPR000315">
    <property type="entry name" value="Znf_B-box"/>
</dbReference>
<evidence type="ECO:0000256" key="2">
    <source>
        <dbReference type="SAM" id="Coils"/>
    </source>
</evidence>
<evidence type="ECO:0000259" key="3">
    <source>
        <dbReference type="PROSITE" id="PS50119"/>
    </source>
</evidence>
<organism evidence="4 5">
    <name type="scientific">Mytilus coruscus</name>
    <name type="common">Sea mussel</name>
    <dbReference type="NCBI Taxonomy" id="42192"/>
    <lineage>
        <taxon>Eukaryota</taxon>
        <taxon>Metazoa</taxon>
        <taxon>Spiralia</taxon>
        <taxon>Lophotrochozoa</taxon>
        <taxon>Mollusca</taxon>
        <taxon>Bivalvia</taxon>
        <taxon>Autobranchia</taxon>
        <taxon>Pteriomorphia</taxon>
        <taxon>Mytilida</taxon>
        <taxon>Mytiloidea</taxon>
        <taxon>Mytilidae</taxon>
        <taxon>Mytilinae</taxon>
        <taxon>Mytilus</taxon>
    </lineage>
</organism>
<dbReference type="EMBL" id="CACVKT020000627">
    <property type="protein sequence ID" value="CAC5361561.1"/>
    <property type="molecule type" value="Genomic_DNA"/>
</dbReference>
<name>A0A6J8A5V2_MYTCO</name>
<dbReference type="Pfam" id="PF00643">
    <property type="entry name" value="zf-B_box"/>
    <property type="match status" value="1"/>
</dbReference>
<keyword evidence="5" id="KW-1185">Reference proteome</keyword>
<feature type="domain" description="B box-type" evidence="3">
    <location>
        <begin position="53"/>
        <end position="94"/>
    </location>
</feature>
<keyword evidence="2" id="KW-0175">Coiled coil</keyword>
<reference evidence="4 5" key="1">
    <citation type="submission" date="2020-06" db="EMBL/GenBank/DDBJ databases">
        <authorList>
            <person name="Li R."/>
            <person name="Bekaert M."/>
        </authorList>
    </citation>
    <scope>NUCLEOTIDE SEQUENCE [LARGE SCALE GENOMIC DNA]</scope>
    <source>
        <strain evidence="5">wild</strain>
    </source>
</reference>
<keyword evidence="1" id="KW-0862">Zinc</keyword>
<dbReference type="Gene3D" id="3.30.160.60">
    <property type="entry name" value="Classic Zinc Finger"/>
    <property type="match status" value="1"/>
</dbReference>
<evidence type="ECO:0000313" key="4">
    <source>
        <dbReference type="EMBL" id="CAC5361561.1"/>
    </source>
</evidence>